<dbReference type="AlphaFoldDB" id="A0A8S2G0W4"/>
<dbReference type="PANTHER" id="PTHR46481">
    <property type="entry name" value="ZINC FINGER BED DOMAIN-CONTAINING PROTEIN 4"/>
    <property type="match status" value="1"/>
</dbReference>
<dbReference type="Proteomes" id="UP000682733">
    <property type="component" value="Unassembled WGS sequence"/>
</dbReference>
<proteinExistence type="predicted"/>
<dbReference type="InterPro" id="IPR012337">
    <property type="entry name" value="RNaseH-like_sf"/>
</dbReference>
<evidence type="ECO:0000256" key="1">
    <source>
        <dbReference type="ARBA" id="ARBA00004123"/>
    </source>
</evidence>
<dbReference type="EMBL" id="CAJOBA010068344">
    <property type="protein sequence ID" value="CAF4376945.1"/>
    <property type="molecule type" value="Genomic_DNA"/>
</dbReference>
<organism evidence="6 8">
    <name type="scientific">Didymodactylos carnosus</name>
    <dbReference type="NCBI Taxonomy" id="1234261"/>
    <lineage>
        <taxon>Eukaryota</taxon>
        <taxon>Metazoa</taxon>
        <taxon>Spiralia</taxon>
        <taxon>Gnathifera</taxon>
        <taxon>Rotifera</taxon>
        <taxon>Eurotatoria</taxon>
        <taxon>Bdelloidea</taxon>
        <taxon>Philodinida</taxon>
        <taxon>Philodinidae</taxon>
        <taxon>Didymodactylos</taxon>
    </lineage>
</organism>
<sequence>MFNEALINSLPINKSKSVDKAILAAVVKDGRSFGDFNRLGIRQLIATVVGTGYRIPSRFQIRRKLKYLYQVERQKLKDLLENVNYISLASGIWSNNRYASKILNELSKLKTETKSFSITTDGTKNMCKILKNISGIMTGIMTVYCIAHGLHLTICNGLRLWSNKKADSNSVSNITETFLRIHESSEELGLSDNHDNMNKNDIDDLVTLVDEKRVMNSITAVMEKCRKL</sequence>
<dbReference type="InterPro" id="IPR052035">
    <property type="entry name" value="ZnF_BED_domain_contain"/>
</dbReference>
<feature type="non-terminal residue" evidence="6">
    <location>
        <position position="1"/>
    </location>
</feature>
<evidence type="ECO:0000313" key="7">
    <source>
        <dbReference type="EMBL" id="CAF4376945.1"/>
    </source>
</evidence>
<keyword evidence="4" id="KW-0862">Zinc</keyword>
<keyword evidence="3" id="KW-0863">Zinc-finger</keyword>
<comment type="subcellular location">
    <subcellularLocation>
        <location evidence="1">Nucleus</location>
    </subcellularLocation>
</comment>
<dbReference type="EMBL" id="CAJNOK010045353">
    <property type="protein sequence ID" value="CAF1578502.1"/>
    <property type="molecule type" value="Genomic_DNA"/>
</dbReference>
<protein>
    <submittedName>
        <fullName evidence="6">Uncharacterized protein</fullName>
    </submittedName>
</protein>
<comment type="caution">
    <text evidence="6">The sequence shown here is derived from an EMBL/GenBank/DDBJ whole genome shotgun (WGS) entry which is preliminary data.</text>
</comment>
<evidence type="ECO:0000313" key="6">
    <source>
        <dbReference type="EMBL" id="CAF1578502.1"/>
    </source>
</evidence>
<dbReference type="Proteomes" id="UP000677228">
    <property type="component" value="Unassembled WGS sequence"/>
</dbReference>
<dbReference type="SUPFAM" id="SSF53098">
    <property type="entry name" value="Ribonuclease H-like"/>
    <property type="match status" value="1"/>
</dbReference>
<keyword evidence="5" id="KW-0539">Nucleus</keyword>
<evidence type="ECO:0000256" key="2">
    <source>
        <dbReference type="ARBA" id="ARBA00022723"/>
    </source>
</evidence>
<evidence type="ECO:0000313" key="8">
    <source>
        <dbReference type="Proteomes" id="UP000677228"/>
    </source>
</evidence>
<evidence type="ECO:0000256" key="3">
    <source>
        <dbReference type="ARBA" id="ARBA00022771"/>
    </source>
</evidence>
<evidence type="ECO:0000256" key="4">
    <source>
        <dbReference type="ARBA" id="ARBA00022833"/>
    </source>
</evidence>
<dbReference type="PANTHER" id="PTHR46481:SF10">
    <property type="entry name" value="ZINC FINGER BED DOMAIN-CONTAINING PROTEIN 39"/>
    <property type="match status" value="1"/>
</dbReference>
<evidence type="ECO:0000256" key="5">
    <source>
        <dbReference type="ARBA" id="ARBA00023242"/>
    </source>
</evidence>
<dbReference type="GO" id="GO:0008270">
    <property type="term" value="F:zinc ion binding"/>
    <property type="evidence" value="ECO:0007669"/>
    <property type="project" value="UniProtKB-KW"/>
</dbReference>
<gene>
    <name evidence="6" type="ORF">OVA965_LOCUS40833</name>
    <name evidence="7" type="ORF">TMI583_LOCUS42340</name>
</gene>
<accession>A0A8S2G0W4</accession>
<dbReference type="GO" id="GO:0005634">
    <property type="term" value="C:nucleus"/>
    <property type="evidence" value="ECO:0007669"/>
    <property type="project" value="UniProtKB-SubCell"/>
</dbReference>
<reference evidence="6" key="1">
    <citation type="submission" date="2021-02" db="EMBL/GenBank/DDBJ databases">
        <authorList>
            <person name="Nowell W R."/>
        </authorList>
    </citation>
    <scope>NUCLEOTIDE SEQUENCE</scope>
</reference>
<name>A0A8S2G0W4_9BILA</name>
<keyword evidence="2" id="KW-0479">Metal-binding</keyword>